<dbReference type="Proteomes" id="UP000182373">
    <property type="component" value="Chromosome"/>
</dbReference>
<name>A0AAC9K6R1_9PROT</name>
<evidence type="ECO:0000313" key="1">
    <source>
        <dbReference type="EMBL" id="APH54136.1"/>
    </source>
</evidence>
<accession>A0AAC9K6R1</accession>
<dbReference type="AlphaFoldDB" id="A0AAC9K6R1"/>
<reference evidence="2" key="1">
    <citation type="submission" date="2016-11" db="EMBL/GenBank/DDBJ databases">
        <title>Comparative genomic and phenotypic analysis of Granulibacter bethesdensis clinical isolates from patients with chronic granulomatous disease.</title>
        <authorList>
            <person name="Zarember K.A."/>
            <person name="Porcella S.F."/>
            <person name="Chu J."/>
            <person name="Ding L."/>
            <person name="Dahlstrom E."/>
            <person name="Barbian K."/>
            <person name="Martens C."/>
            <person name="Sykora L."/>
            <person name="Kramer S."/>
            <person name="Pettinato A.M."/>
            <person name="Hong H."/>
            <person name="Wald G."/>
            <person name="Berg L.J."/>
            <person name="Rogge L.S."/>
            <person name="Greenberg D.E."/>
            <person name="Falcone E.L."/>
            <person name="Neves J.F."/>
            <person name="Simoes M.J."/>
            <person name="Casal M."/>
            <person name="Rodriguez-Lopez F.C."/>
            <person name="Zelazny A."/>
            <person name="Gallin J.I."/>
            <person name="Holland S.M."/>
        </authorList>
    </citation>
    <scope>NUCLEOTIDE SEQUENCE [LARGE SCALE GENOMIC DNA]</scope>
    <source>
        <strain evidence="2">NIH9.1</strain>
    </source>
</reference>
<dbReference type="EMBL" id="CP018191">
    <property type="protein sequence ID" value="APH54136.1"/>
    <property type="molecule type" value="Genomic_DNA"/>
</dbReference>
<proteinExistence type="predicted"/>
<organism evidence="1 2">
    <name type="scientific">Granulibacter bethesdensis</name>
    <dbReference type="NCBI Taxonomy" id="364410"/>
    <lineage>
        <taxon>Bacteria</taxon>
        <taxon>Pseudomonadati</taxon>
        <taxon>Pseudomonadota</taxon>
        <taxon>Alphaproteobacteria</taxon>
        <taxon>Acetobacterales</taxon>
        <taxon>Acetobacteraceae</taxon>
        <taxon>Granulibacter</taxon>
    </lineage>
</organism>
<gene>
    <name evidence="1" type="ORF">GbCGDNIH9_0881</name>
</gene>
<protein>
    <submittedName>
        <fullName evidence="1">Secreted protein</fullName>
    </submittedName>
</protein>
<sequence>MTRFNHSATAQVTALKIEGEIPAYSRHSNALYGHATGMEIPMFSRYRAVPCFFTVCATALLCLTAPCPAHATPDTCRQTIKDIDIGDSRQALKNVDNALMEADNRVLWDGGAPFYSNLDHVSKQVLQDEVISLCRRYPYLTLEKAADRGISHKTRSKGYGQPPGTPL</sequence>
<evidence type="ECO:0000313" key="2">
    <source>
        <dbReference type="Proteomes" id="UP000182373"/>
    </source>
</evidence>